<keyword evidence="1" id="KW-0732">Signal</keyword>
<dbReference type="InterPro" id="IPR011013">
    <property type="entry name" value="Gal_mutarotase_sf_dom"/>
</dbReference>
<dbReference type="RefSeq" id="XP_058305210.1">
    <property type="nucleotide sequence ID" value="XM_058455222.1"/>
</dbReference>
<dbReference type="EMBL" id="JAPQKR010000015">
    <property type="protein sequence ID" value="KAJ5194722.1"/>
    <property type="molecule type" value="Genomic_DNA"/>
</dbReference>
<dbReference type="SUPFAM" id="SSF74650">
    <property type="entry name" value="Galactose mutarotase-like"/>
    <property type="match status" value="1"/>
</dbReference>
<proteinExistence type="predicted"/>
<keyword evidence="3" id="KW-1185">Reference proteome</keyword>
<dbReference type="Gene3D" id="2.70.98.10">
    <property type="match status" value="1"/>
</dbReference>
<dbReference type="PANTHER" id="PTHR10091">
    <property type="entry name" value="ALDOSE-1-EPIMERASE"/>
    <property type="match status" value="1"/>
</dbReference>
<accession>A0A9W9MC01</accession>
<reference evidence="2" key="1">
    <citation type="submission" date="2022-12" db="EMBL/GenBank/DDBJ databases">
        <authorList>
            <person name="Petersen C."/>
        </authorList>
    </citation>
    <scope>NUCLEOTIDE SEQUENCE</scope>
    <source>
        <strain evidence="2">IBT 15544</strain>
    </source>
</reference>
<dbReference type="AlphaFoldDB" id="A0A9W9MC01"/>
<dbReference type="GO" id="GO:0030246">
    <property type="term" value="F:carbohydrate binding"/>
    <property type="evidence" value="ECO:0007669"/>
    <property type="project" value="InterPro"/>
</dbReference>
<sequence length="376" mass="41139">MLPRAYIIGLLCSTRVAYGASDSPNSAFKPYTIQAPNISATFISYGARLTSLLVPDRNETVHTYYGAVVGRYANRIKNGTFTVDGNKHHVSLNGPHGLYTLHGGTVGYDQRKWNVSSSTWSSITFSLYDPGFEGFPGDAITNATYTVSSGADGLPQLTTELTSISLTQKTPIMLTNHIYWNLNTFLAPTIEHDTWLQLPLSHRLVGVDNIEVPTGKLFDVTTSYGGSADFLKGKLIGADIKKTSGLCGQNCLGYDDCMIVDRPPKYEPNALVPVVRMNSKLTGISMERMSDQKAVHIYTCNGVGPSPVKQSQIKRNKAKGHAGVDFVHSHGCIAIEPYGWIDGINNSQWGQRPFQIFGPEEGPARNLAVYKFRTIP</sequence>
<gene>
    <name evidence="2" type="ORF">N7498_008160</name>
</gene>
<reference evidence="2" key="2">
    <citation type="journal article" date="2023" name="IMA Fungus">
        <title>Comparative genomic study of the Penicillium genus elucidates a diverse pangenome and 15 lateral gene transfer events.</title>
        <authorList>
            <person name="Petersen C."/>
            <person name="Sorensen T."/>
            <person name="Nielsen M.R."/>
            <person name="Sondergaard T.E."/>
            <person name="Sorensen J.L."/>
            <person name="Fitzpatrick D.A."/>
            <person name="Frisvad J.C."/>
            <person name="Nielsen K.L."/>
        </authorList>
    </citation>
    <scope>NUCLEOTIDE SEQUENCE</scope>
    <source>
        <strain evidence="2">IBT 15544</strain>
    </source>
</reference>
<feature type="chain" id="PRO_5040898142" evidence="1">
    <location>
        <begin position="20"/>
        <end position="376"/>
    </location>
</feature>
<dbReference type="GO" id="GO:0033499">
    <property type="term" value="P:galactose catabolic process via UDP-galactose, Leloir pathway"/>
    <property type="evidence" value="ECO:0007669"/>
    <property type="project" value="TreeGrafter"/>
</dbReference>
<dbReference type="InterPro" id="IPR014718">
    <property type="entry name" value="GH-type_carb-bd"/>
</dbReference>
<dbReference type="GO" id="GO:0006006">
    <property type="term" value="P:glucose metabolic process"/>
    <property type="evidence" value="ECO:0007669"/>
    <property type="project" value="TreeGrafter"/>
</dbReference>
<evidence type="ECO:0000313" key="2">
    <source>
        <dbReference type="EMBL" id="KAJ5194722.1"/>
    </source>
</evidence>
<comment type="caution">
    <text evidence="2">The sequence shown here is derived from an EMBL/GenBank/DDBJ whole genome shotgun (WGS) entry which is preliminary data.</text>
</comment>
<dbReference type="GeneID" id="83182523"/>
<evidence type="ECO:0000313" key="3">
    <source>
        <dbReference type="Proteomes" id="UP001150904"/>
    </source>
</evidence>
<protein>
    <submittedName>
        <fullName evidence="2">Galactose mutarotase-like protein</fullName>
    </submittedName>
</protein>
<dbReference type="InterPro" id="IPR008183">
    <property type="entry name" value="Aldose_1/G6P_1-epimerase"/>
</dbReference>
<dbReference type="GO" id="GO:0004034">
    <property type="term" value="F:aldose 1-epimerase activity"/>
    <property type="evidence" value="ECO:0007669"/>
    <property type="project" value="TreeGrafter"/>
</dbReference>
<dbReference type="PANTHER" id="PTHR10091:SF6">
    <property type="entry name" value="1-EPIMERASE, PUTATIVE (AFU_ORTHOLOGUE AFUA_3G13240)-RELATED"/>
    <property type="match status" value="1"/>
</dbReference>
<evidence type="ECO:0000256" key="1">
    <source>
        <dbReference type="SAM" id="SignalP"/>
    </source>
</evidence>
<dbReference type="Proteomes" id="UP001150904">
    <property type="component" value="Unassembled WGS sequence"/>
</dbReference>
<name>A0A9W9MC01_9EURO</name>
<organism evidence="2 3">
    <name type="scientific">Penicillium cinerascens</name>
    <dbReference type="NCBI Taxonomy" id="70096"/>
    <lineage>
        <taxon>Eukaryota</taxon>
        <taxon>Fungi</taxon>
        <taxon>Dikarya</taxon>
        <taxon>Ascomycota</taxon>
        <taxon>Pezizomycotina</taxon>
        <taxon>Eurotiomycetes</taxon>
        <taxon>Eurotiomycetidae</taxon>
        <taxon>Eurotiales</taxon>
        <taxon>Aspergillaceae</taxon>
        <taxon>Penicillium</taxon>
    </lineage>
</organism>
<feature type="signal peptide" evidence="1">
    <location>
        <begin position="1"/>
        <end position="19"/>
    </location>
</feature>
<dbReference type="Pfam" id="PF01263">
    <property type="entry name" value="Aldose_epim"/>
    <property type="match status" value="1"/>
</dbReference>
<dbReference type="OrthoDB" id="274691at2759"/>